<dbReference type="GeneID" id="63838707"/>
<gene>
    <name evidence="3" type="ORF">M406DRAFT_340661</name>
</gene>
<protein>
    <submittedName>
        <fullName evidence="3">Alpha/beta-hydrolase</fullName>
    </submittedName>
</protein>
<dbReference type="PANTHER" id="PTHR48081">
    <property type="entry name" value="AB HYDROLASE SUPERFAMILY PROTEIN C4A8.06C"/>
    <property type="match status" value="1"/>
</dbReference>
<organism evidence="3 4">
    <name type="scientific">Cryphonectria parasitica (strain ATCC 38755 / EP155)</name>
    <dbReference type="NCBI Taxonomy" id="660469"/>
    <lineage>
        <taxon>Eukaryota</taxon>
        <taxon>Fungi</taxon>
        <taxon>Dikarya</taxon>
        <taxon>Ascomycota</taxon>
        <taxon>Pezizomycotina</taxon>
        <taxon>Sordariomycetes</taxon>
        <taxon>Sordariomycetidae</taxon>
        <taxon>Diaporthales</taxon>
        <taxon>Cryphonectriaceae</taxon>
        <taxon>Cryphonectria-Endothia species complex</taxon>
        <taxon>Cryphonectria</taxon>
    </lineage>
</organism>
<keyword evidence="4" id="KW-1185">Reference proteome</keyword>
<dbReference type="InterPro" id="IPR013094">
    <property type="entry name" value="AB_hydrolase_3"/>
</dbReference>
<evidence type="ECO:0000256" key="1">
    <source>
        <dbReference type="ARBA" id="ARBA00022801"/>
    </source>
</evidence>
<proteinExistence type="predicted"/>
<sequence length="339" mass="37167">MGVRHLRQRLFPDETNPTLIKTYPVRPRLPVRIFFPKSYDRTSPQQLPLLFSIHGGGFVLGEPSDNDPWNSSFSEKHKALVVALHYAKAPANHYPGPRVDLEALIAAVFADQELAAHINPDKVGITGFSAGGNLALTVSEVPAVRDRITAGVVPIYPVTDFATSPDAKRATRRYKPKLLGSRASEKDPLHGIAALFDWAYIPVGQDLRDPLLSPLYAERASLPRRIWVIGCELDMLGHEGLRTACRLAGKPEPGMDQRIGQEELAAGGALGTLITEGDERFTWEVKDQHGEVKWLCVPDAGHGFDMDGGLGADKEAAEDGRLKREALVERTGVWLFGES</sequence>
<dbReference type="PANTHER" id="PTHR48081:SF8">
    <property type="entry name" value="ALPHA_BETA HYDROLASE FOLD-3 DOMAIN-CONTAINING PROTEIN-RELATED"/>
    <property type="match status" value="1"/>
</dbReference>
<dbReference type="EMBL" id="MU032348">
    <property type="protein sequence ID" value="KAF3765208.1"/>
    <property type="molecule type" value="Genomic_DNA"/>
</dbReference>
<dbReference type="GO" id="GO:0016787">
    <property type="term" value="F:hydrolase activity"/>
    <property type="evidence" value="ECO:0007669"/>
    <property type="project" value="UniProtKB-KW"/>
</dbReference>
<feature type="domain" description="Alpha/beta hydrolase fold-3" evidence="2">
    <location>
        <begin position="51"/>
        <end position="248"/>
    </location>
</feature>
<dbReference type="SUPFAM" id="SSF53474">
    <property type="entry name" value="alpha/beta-Hydrolases"/>
    <property type="match status" value="1"/>
</dbReference>
<dbReference type="Gene3D" id="3.40.50.1820">
    <property type="entry name" value="alpha/beta hydrolase"/>
    <property type="match status" value="1"/>
</dbReference>
<evidence type="ECO:0000313" key="3">
    <source>
        <dbReference type="EMBL" id="KAF3765208.1"/>
    </source>
</evidence>
<accession>A0A9P4Y211</accession>
<reference evidence="3" key="1">
    <citation type="journal article" date="2020" name="Phytopathology">
        <title>Genome sequence of the chestnut blight fungus Cryphonectria parasitica EP155: A fundamental resource for an archetypical invasive plant pathogen.</title>
        <authorList>
            <person name="Crouch J.A."/>
            <person name="Dawe A."/>
            <person name="Aerts A."/>
            <person name="Barry K."/>
            <person name="Churchill A.C.L."/>
            <person name="Grimwood J."/>
            <person name="Hillman B."/>
            <person name="Milgroom M.G."/>
            <person name="Pangilinan J."/>
            <person name="Smith M."/>
            <person name="Salamov A."/>
            <person name="Schmutz J."/>
            <person name="Yadav J."/>
            <person name="Grigoriev I.V."/>
            <person name="Nuss D."/>
        </authorList>
    </citation>
    <scope>NUCLEOTIDE SEQUENCE</scope>
    <source>
        <strain evidence="3">EP155</strain>
    </source>
</reference>
<comment type="caution">
    <text evidence="3">The sequence shown here is derived from an EMBL/GenBank/DDBJ whole genome shotgun (WGS) entry which is preliminary data.</text>
</comment>
<dbReference type="OrthoDB" id="408631at2759"/>
<dbReference type="RefSeq" id="XP_040776169.1">
    <property type="nucleotide sequence ID" value="XM_040921578.1"/>
</dbReference>
<evidence type="ECO:0000313" key="4">
    <source>
        <dbReference type="Proteomes" id="UP000803844"/>
    </source>
</evidence>
<dbReference type="AlphaFoldDB" id="A0A9P4Y211"/>
<dbReference type="InterPro" id="IPR050300">
    <property type="entry name" value="GDXG_lipolytic_enzyme"/>
</dbReference>
<evidence type="ECO:0000259" key="2">
    <source>
        <dbReference type="Pfam" id="PF07859"/>
    </source>
</evidence>
<name>A0A9P4Y211_CRYP1</name>
<dbReference type="InterPro" id="IPR029058">
    <property type="entry name" value="AB_hydrolase_fold"/>
</dbReference>
<keyword evidence="1" id="KW-0378">Hydrolase</keyword>
<dbReference type="Pfam" id="PF07859">
    <property type="entry name" value="Abhydrolase_3"/>
    <property type="match status" value="1"/>
</dbReference>
<dbReference type="Proteomes" id="UP000803844">
    <property type="component" value="Unassembled WGS sequence"/>
</dbReference>